<dbReference type="GO" id="GO:0016887">
    <property type="term" value="F:ATP hydrolysis activity"/>
    <property type="evidence" value="ECO:0007669"/>
    <property type="project" value="InterPro"/>
</dbReference>
<comment type="caution">
    <text evidence="3">The sequence shown here is derived from an EMBL/GenBank/DDBJ whole genome shotgun (WGS) entry which is preliminary data.</text>
</comment>
<dbReference type="OrthoDB" id="9806127at2"/>
<feature type="region of interest" description="Disordered" evidence="1">
    <location>
        <begin position="128"/>
        <end position="161"/>
    </location>
</feature>
<sequence>MACVVARTDGRCRIGTLRVTNHQRDARVVIHLRRECSVDPTTHEALAGVSSAIPHGARVGIVGPSGAGRTTILKLIAGFYAPPRGTVRGAETRHPGTTAEQGIELFTQYVPGRTDTPSAAASCSTMVDTRRRHPASRQKGGGSVCFRQSEGQGLGPVRQGR</sequence>
<protein>
    <recommendedName>
        <fullName evidence="2">ABC transporter domain-containing protein</fullName>
    </recommendedName>
</protein>
<evidence type="ECO:0000259" key="2">
    <source>
        <dbReference type="Pfam" id="PF00005"/>
    </source>
</evidence>
<dbReference type="GO" id="GO:0005524">
    <property type="term" value="F:ATP binding"/>
    <property type="evidence" value="ECO:0007669"/>
    <property type="project" value="InterPro"/>
</dbReference>
<accession>A0A1R1LPJ7</accession>
<dbReference type="EMBL" id="MRDE01000005">
    <property type="protein sequence ID" value="OMH29366.1"/>
    <property type="molecule type" value="Genomic_DNA"/>
</dbReference>
<proteinExistence type="predicted"/>
<evidence type="ECO:0000313" key="4">
    <source>
        <dbReference type="Proteomes" id="UP000187085"/>
    </source>
</evidence>
<dbReference type="InterPro" id="IPR003439">
    <property type="entry name" value="ABC_transporter-like_ATP-bd"/>
</dbReference>
<name>A0A1R1LPJ7_9MICC</name>
<dbReference type="AlphaFoldDB" id="A0A1R1LPJ7"/>
<dbReference type="Gene3D" id="3.40.50.300">
    <property type="entry name" value="P-loop containing nucleotide triphosphate hydrolases"/>
    <property type="match status" value="1"/>
</dbReference>
<dbReference type="STRING" id="554083.BKD30_00530"/>
<reference evidence="3 4" key="1">
    <citation type="submission" date="2016-12" db="EMBL/GenBank/DDBJ databases">
        <title>Draft genome of Tersicoccus phoenicis 1P05MA.</title>
        <authorList>
            <person name="Nakajima Y."/>
            <person name="Yoshizawa S."/>
            <person name="Nakamura K."/>
            <person name="Ogura Y."/>
            <person name="Hayashi T."/>
            <person name="Kogure K."/>
        </authorList>
    </citation>
    <scope>NUCLEOTIDE SEQUENCE [LARGE SCALE GENOMIC DNA]</scope>
    <source>
        <strain evidence="3 4">1p05MA</strain>
    </source>
</reference>
<dbReference type="InterPro" id="IPR027417">
    <property type="entry name" value="P-loop_NTPase"/>
</dbReference>
<feature type="domain" description="ABC transporter" evidence="2">
    <location>
        <begin position="47"/>
        <end position="105"/>
    </location>
</feature>
<gene>
    <name evidence="3" type="ORF">BKD30_00530</name>
</gene>
<keyword evidence="4" id="KW-1185">Reference proteome</keyword>
<dbReference type="Pfam" id="PF00005">
    <property type="entry name" value="ABC_tran"/>
    <property type="match status" value="1"/>
</dbReference>
<dbReference type="Proteomes" id="UP000187085">
    <property type="component" value="Unassembled WGS sequence"/>
</dbReference>
<dbReference type="SUPFAM" id="SSF52540">
    <property type="entry name" value="P-loop containing nucleoside triphosphate hydrolases"/>
    <property type="match status" value="1"/>
</dbReference>
<evidence type="ECO:0000313" key="3">
    <source>
        <dbReference type="EMBL" id="OMH29366.1"/>
    </source>
</evidence>
<evidence type="ECO:0000256" key="1">
    <source>
        <dbReference type="SAM" id="MobiDB-lite"/>
    </source>
</evidence>
<dbReference type="RefSeq" id="WP_076700571.1">
    <property type="nucleotide sequence ID" value="NZ_MRDE01000005.1"/>
</dbReference>
<organism evidence="3 4">
    <name type="scientific">Tersicoccus phoenicis</name>
    <dbReference type="NCBI Taxonomy" id="554083"/>
    <lineage>
        <taxon>Bacteria</taxon>
        <taxon>Bacillati</taxon>
        <taxon>Actinomycetota</taxon>
        <taxon>Actinomycetes</taxon>
        <taxon>Micrococcales</taxon>
        <taxon>Micrococcaceae</taxon>
        <taxon>Tersicoccus</taxon>
    </lineage>
</organism>